<reference evidence="2" key="1">
    <citation type="journal article" date="2019" name="Int. J. Syst. Evol. Microbiol.">
        <title>The Global Catalogue of Microorganisms (GCM) 10K type strain sequencing project: providing services to taxonomists for standard genome sequencing and annotation.</title>
        <authorList>
            <consortium name="The Broad Institute Genomics Platform"/>
            <consortium name="The Broad Institute Genome Sequencing Center for Infectious Disease"/>
            <person name="Wu L."/>
            <person name="Ma J."/>
        </authorList>
    </citation>
    <scope>NUCLEOTIDE SEQUENCE [LARGE SCALE GENOMIC DNA]</scope>
    <source>
        <strain evidence="2">CCUG 49339</strain>
    </source>
</reference>
<comment type="caution">
    <text evidence="1">The sequence shown here is derived from an EMBL/GenBank/DDBJ whole genome shotgun (WGS) entry which is preliminary data.</text>
</comment>
<gene>
    <name evidence="1" type="ORF">ACFSCX_19505</name>
</gene>
<proteinExistence type="predicted"/>
<protein>
    <submittedName>
        <fullName evidence="1">Uncharacterized protein</fullName>
    </submittedName>
</protein>
<dbReference type="Proteomes" id="UP001597214">
    <property type="component" value="Unassembled WGS sequence"/>
</dbReference>
<name>A0ABW4LUI0_9BACI</name>
<dbReference type="EMBL" id="JBHUEM010000046">
    <property type="protein sequence ID" value="MFD1738706.1"/>
    <property type="molecule type" value="Genomic_DNA"/>
</dbReference>
<dbReference type="PROSITE" id="PS51257">
    <property type="entry name" value="PROKAR_LIPOPROTEIN"/>
    <property type="match status" value="1"/>
</dbReference>
<evidence type="ECO:0000313" key="2">
    <source>
        <dbReference type="Proteomes" id="UP001597214"/>
    </source>
</evidence>
<accession>A0ABW4LUI0</accession>
<organism evidence="1 2">
    <name type="scientific">Bacillus salitolerans</name>
    <dbReference type="NCBI Taxonomy" id="1437434"/>
    <lineage>
        <taxon>Bacteria</taxon>
        <taxon>Bacillati</taxon>
        <taxon>Bacillota</taxon>
        <taxon>Bacilli</taxon>
        <taxon>Bacillales</taxon>
        <taxon>Bacillaceae</taxon>
        <taxon>Bacillus</taxon>
    </lineage>
</organism>
<dbReference type="RefSeq" id="WP_377929922.1">
    <property type="nucleotide sequence ID" value="NZ_JBHUEM010000046.1"/>
</dbReference>
<sequence length="192" mass="21549">MKHLIIIFILMVILSGCQLGRSDLLDTSKLEKEEIEGNLTEEQLSGIPTLYKAPSLEVALDAVPFTVNLPEALPFETEGFKVIAIQDWGDRDDKKDISIELQAWGEASAPMDKNVTIMIHDFEVTYSTSGIKITLDNGIEARYDMDHKAGGNIYFVHKGLIISISYTDKEKEFEKEKVLDVLVTLANQMLKE</sequence>
<keyword evidence="2" id="KW-1185">Reference proteome</keyword>
<evidence type="ECO:0000313" key="1">
    <source>
        <dbReference type="EMBL" id="MFD1738706.1"/>
    </source>
</evidence>